<organism evidence="1">
    <name type="scientific">Medicago truncatula</name>
    <name type="common">Barrel medic</name>
    <name type="synonym">Medicago tribuloides</name>
    <dbReference type="NCBI Taxonomy" id="3880"/>
    <lineage>
        <taxon>Eukaryota</taxon>
        <taxon>Viridiplantae</taxon>
        <taxon>Streptophyta</taxon>
        <taxon>Embryophyta</taxon>
        <taxon>Tracheophyta</taxon>
        <taxon>Spermatophyta</taxon>
        <taxon>Magnoliopsida</taxon>
        <taxon>eudicotyledons</taxon>
        <taxon>Gunneridae</taxon>
        <taxon>Pentapetalae</taxon>
        <taxon>rosids</taxon>
        <taxon>fabids</taxon>
        <taxon>Fabales</taxon>
        <taxon>Fabaceae</taxon>
        <taxon>Papilionoideae</taxon>
        <taxon>50 kb inversion clade</taxon>
        <taxon>NPAAA clade</taxon>
        <taxon>Hologalegina</taxon>
        <taxon>IRL clade</taxon>
        <taxon>Trifolieae</taxon>
        <taxon>Medicago</taxon>
    </lineage>
</organism>
<dbReference type="EMBL" id="PSQE01000002">
    <property type="protein sequence ID" value="RHN75162.1"/>
    <property type="molecule type" value="Genomic_DNA"/>
</dbReference>
<name>A0A396JCY8_MEDTR</name>
<accession>A0A396JCY8</accession>
<proteinExistence type="predicted"/>
<gene>
    <name evidence="1" type="ORF">MtrunA17_Chr2g0318141</name>
</gene>
<dbReference type="AlphaFoldDB" id="A0A396JCY8"/>
<comment type="caution">
    <text evidence="1">The sequence shown here is derived from an EMBL/GenBank/DDBJ whole genome shotgun (WGS) entry which is preliminary data.</text>
</comment>
<sequence length="43" mass="4934">MATTSILPVQHGEKCSLQFIENIDWRIKTQDPHDRIINAVPNC</sequence>
<protein>
    <submittedName>
        <fullName evidence="1">Uncharacterized protein</fullName>
    </submittedName>
</protein>
<dbReference type="Gramene" id="rna11324">
    <property type="protein sequence ID" value="RHN75162.1"/>
    <property type="gene ID" value="gene11324"/>
</dbReference>
<dbReference type="Proteomes" id="UP000265566">
    <property type="component" value="Chromosome 2"/>
</dbReference>
<reference evidence="1" key="1">
    <citation type="journal article" date="2018" name="Nat. Plants">
        <title>Whole-genome landscape of Medicago truncatula symbiotic genes.</title>
        <authorList>
            <person name="Pecrix Y."/>
            <person name="Gamas P."/>
            <person name="Carrere S."/>
        </authorList>
    </citation>
    <scope>NUCLEOTIDE SEQUENCE</scope>
    <source>
        <tissue evidence="1">Leaves</tissue>
    </source>
</reference>
<evidence type="ECO:0000313" key="1">
    <source>
        <dbReference type="EMBL" id="RHN75162.1"/>
    </source>
</evidence>